<proteinExistence type="predicted"/>
<dbReference type="EMBL" id="JAPDRQ010000137">
    <property type="protein sequence ID" value="KAJ9653918.1"/>
    <property type="molecule type" value="Genomic_DNA"/>
</dbReference>
<name>A0ACC3A1H7_9EURO</name>
<organism evidence="1 2">
    <name type="scientific">Neophaeococcomyces mojaviensis</name>
    <dbReference type="NCBI Taxonomy" id="3383035"/>
    <lineage>
        <taxon>Eukaryota</taxon>
        <taxon>Fungi</taxon>
        <taxon>Dikarya</taxon>
        <taxon>Ascomycota</taxon>
        <taxon>Pezizomycotina</taxon>
        <taxon>Eurotiomycetes</taxon>
        <taxon>Chaetothyriomycetidae</taxon>
        <taxon>Chaetothyriales</taxon>
        <taxon>Chaetothyriales incertae sedis</taxon>
        <taxon>Neophaeococcomyces</taxon>
    </lineage>
</organism>
<protein>
    <submittedName>
        <fullName evidence="1">Faeb-2p</fullName>
        <ecNumber evidence="1">3.1.1.73</ecNumber>
    </submittedName>
</protein>
<evidence type="ECO:0000313" key="1">
    <source>
        <dbReference type="EMBL" id="KAJ9653918.1"/>
    </source>
</evidence>
<dbReference type="Proteomes" id="UP001172386">
    <property type="component" value="Unassembled WGS sequence"/>
</dbReference>
<keyword evidence="2" id="KW-1185">Reference proteome</keyword>
<gene>
    <name evidence="1" type="primary">faeB-2</name>
    <name evidence="1" type="ORF">H2198_006969</name>
</gene>
<dbReference type="EC" id="3.1.1.73" evidence="1"/>
<keyword evidence="1" id="KW-0378">Hydrolase</keyword>
<reference evidence="1" key="1">
    <citation type="submission" date="2022-10" db="EMBL/GenBank/DDBJ databases">
        <title>Culturing micro-colonial fungi from biological soil crusts in the Mojave desert and describing Neophaeococcomyces mojavensis, and introducing the new genera and species Taxawa tesnikishii.</title>
        <authorList>
            <person name="Kurbessoian T."/>
            <person name="Stajich J.E."/>
        </authorList>
    </citation>
    <scope>NUCLEOTIDE SEQUENCE</scope>
    <source>
        <strain evidence="1">JES_112</strain>
    </source>
</reference>
<comment type="caution">
    <text evidence="1">The sequence shown here is derived from an EMBL/GenBank/DDBJ whole genome shotgun (WGS) entry which is preliminary data.</text>
</comment>
<sequence length="527" mass="57604">MALLLSMLTLAASSYAQTFAQQCQNFQVNIPNVKVNVLEFVPNGTNITFPYTDPTCAPLYQLTYGGDVCRVAMNVTTSNASNIFLEAWLPSQWSGRFLSTGNGGLAGCIGYSAIAYANSYGFAAVGANNGHNGTSGRPFLNSPEVVEDFAYRSVHTGVIVGKQLTQQFYASSINHSYYLGCSTGGRQGMKMAQDFPGDFDGIVAGAPAFDFNHLTDWSGWLSSVAGYDNTSSDFITAGLWSVINNEILRQCDTLDGAKDNIIEDPDLCRPYLESLICSPSATNTSACLNQGQYNRAVKSLEPLYNSSGTLIYPRLQPGGQAAAYPFFFNGRPFIYTSDYYKYAVYNNASWDATTLSQADFTYLDNLDPYKISTWNGNLSPFASRGGKILTYHGLQDPLITSDNSARYYSHLSSTMSLPPNSIDDFYRYFRISGMGHCSGGPGSWDIGQGYVGRPKGVSSPQNNVLEAIVAWIEKGEAPEYVEGIKWVNDTASAGVVSFKRRHCRYPRRNVYTGTGDGKDEEGWKCVL</sequence>
<evidence type="ECO:0000313" key="2">
    <source>
        <dbReference type="Proteomes" id="UP001172386"/>
    </source>
</evidence>
<accession>A0ACC3A1H7</accession>